<dbReference type="AlphaFoldDB" id="A0AAW1LT58"/>
<sequence>MNRKSQTQPLRKKRKLMFYRDKVSLIQDLVLNLITYYAPKKSKTSKTFTTSLYKVPNTDDVDFAQGSYQLLHQMRKYRYMILNLTKYLSLIMSKMKTFQSLEKEPRNPNIMMPNRIVFLALKKIFPEIMIFILL</sequence>
<reference evidence="1 2" key="1">
    <citation type="journal article" date="2024" name="BMC Genomics">
        <title>De novo assembly and annotation of Popillia japonica's genome with initial clues to its potential as an invasive pest.</title>
        <authorList>
            <person name="Cucini C."/>
            <person name="Boschi S."/>
            <person name="Funari R."/>
            <person name="Cardaioli E."/>
            <person name="Iannotti N."/>
            <person name="Marturano G."/>
            <person name="Paoli F."/>
            <person name="Bruttini M."/>
            <person name="Carapelli A."/>
            <person name="Frati F."/>
            <person name="Nardi F."/>
        </authorList>
    </citation>
    <scope>NUCLEOTIDE SEQUENCE [LARGE SCALE GENOMIC DNA]</scope>
    <source>
        <strain evidence="1">DMR45628</strain>
    </source>
</reference>
<evidence type="ECO:0000313" key="1">
    <source>
        <dbReference type="EMBL" id="KAK9738383.1"/>
    </source>
</evidence>
<evidence type="ECO:0000313" key="2">
    <source>
        <dbReference type="Proteomes" id="UP001458880"/>
    </source>
</evidence>
<proteinExistence type="predicted"/>
<keyword evidence="2" id="KW-1185">Reference proteome</keyword>
<dbReference type="Proteomes" id="UP001458880">
    <property type="component" value="Unassembled WGS sequence"/>
</dbReference>
<dbReference type="EMBL" id="JASPKY010000087">
    <property type="protein sequence ID" value="KAK9738383.1"/>
    <property type="molecule type" value="Genomic_DNA"/>
</dbReference>
<comment type="caution">
    <text evidence="1">The sequence shown here is derived from an EMBL/GenBank/DDBJ whole genome shotgun (WGS) entry which is preliminary data.</text>
</comment>
<organism evidence="1 2">
    <name type="scientific">Popillia japonica</name>
    <name type="common">Japanese beetle</name>
    <dbReference type="NCBI Taxonomy" id="7064"/>
    <lineage>
        <taxon>Eukaryota</taxon>
        <taxon>Metazoa</taxon>
        <taxon>Ecdysozoa</taxon>
        <taxon>Arthropoda</taxon>
        <taxon>Hexapoda</taxon>
        <taxon>Insecta</taxon>
        <taxon>Pterygota</taxon>
        <taxon>Neoptera</taxon>
        <taxon>Endopterygota</taxon>
        <taxon>Coleoptera</taxon>
        <taxon>Polyphaga</taxon>
        <taxon>Scarabaeiformia</taxon>
        <taxon>Scarabaeidae</taxon>
        <taxon>Rutelinae</taxon>
        <taxon>Popillia</taxon>
    </lineage>
</organism>
<protein>
    <submittedName>
        <fullName evidence="1">Uncharacterized protein</fullName>
    </submittedName>
</protein>
<name>A0AAW1LT58_POPJA</name>
<accession>A0AAW1LT58</accession>
<gene>
    <name evidence="1" type="ORF">QE152_g9923</name>
</gene>